<dbReference type="EMBL" id="PJND01000007">
    <property type="protein sequence ID" value="PKW28781.1"/>
    <property type="molecule type" value="Genomic_DNA"/>
</dbReference>
<proteinExistence type="predicted"/>
<sequence length="121" mass="14127">MPKSCLECKERITGREDKKFCGDGCRNAYNNKINKDSNNLMRNINNKLRKNYRILSGINSDGKIQVSRSRLLTKGFDFEFYTSTLPTENGNTYYFLYDQAYLPIEDDSFIVVKKEYLTPPK</sequence>
<gene>
    <name evidence="1" type="ORF">B0G92_0408</name>
    <name evidence="2" type="ORF">CLV50_1097</name>
</gene>
<evidence type="ECO:0000313" key="4">
    <source>
        <dbReference type="Proteomes" id="UP000275027"/>
    </source>
</evidence>
<keyword evidence="3" id="KW-1185">Reference proteome</keyword>
<evidence type="ECO:0008006" key="5">
    <source>
        <dbReference type="Google" id="ProtNLM"/>
    </source>
</evidence>
<dbReference type="Proteomes" id="UP000275027">
    <property type="component" value="Unassembled WGS sequence"/>
</dbReference>
<dbReference type="AlphaFoldDB" id="A0A497V579"/>
<evidence type="ECO:0000313" key="1">
    <source>
        <dbReference type="EMBL" id="PKW28781.1"/>
    </source>
</evidence>
<protein>
    <recommendedName>
        <fullName evidence="5">DUF2116 family Zn-ribbon domain-containing protein</fullName>
    </recommendedName>
</protein>
<evidence type="ECO:0000313" key="2">
    <source>
        <dbReference type="EMBL" id="RLJ35715.1"/>
    </source>
</evidence>
<name>A0A497V579_9FLAO</name>
<dbReference type="Proteomes" id="UP000233767">
    <property type="component" value="Unassembled WGS sequence"/>
</dbReference>
<accession>A0A497V579</accession>
<dbReference type="RefSeq" id="WP_101470916.1">
    <property type="nucleotide sequence ID" value="NZ_JBCNKL010000001.1"/>
</dbReference>
<evidence type="ECO:0000313" key="3">
    <source>
        <dbReference type="Proteomes" id="UP000233767"/>
    </source>
</evidence>
<organism evidence="2 4">
    <name type="scientific">Flavobacterium lindanitolerans</name>
    <dbReference type="NCBI Taxonomy" id="428988"/>
    <lineage>
        <taxon>Bacteria</taxon>
        <taxon>Pseudomonadati</taxon>
        <taxon>Bacteroidota</taxon>
        <taxon>Flavobacteriia</taxon>
        <taxon>Flavobacteriales</taxon>
        <taxon>Flavobacteriaceae</taxon>
        <taxon>Flavobacterium</taxon>
    </lineage>
</organism>
<comment type="caution">
    <text evidence="2">The sequence shown here is derived from an EMBL/GenBank/DDBJ whole genome shotgun (WGS) entry which is preliminary data.</text>
</comment>
<reference evidence="1 3" key="1">
    <citation type="submission" date="2017-12" db="EMBL/GenBank/DDBJ databases">
        <title>Genomic Encyclopedia of Type Strains, Phase III (KMG-III): the genomes of soil and plant-associated and newly described type strains.</title>
        <authorList>
            <person name="Whitman W."/>
        </authorList>
    </citation>
    <scope>NUCLEOTIDE SEQUENCE [LARGE SCALE GENOMIC DNA]</scope>
    <source>
        <strain evidence="1 3">IP-10</strain>
    </source>
</reference>
<reference evidence="2 4" key="2">
    <citation type="submission" date="2018-10" db="EMBL/GenBank/DDBJ databases">
        <title>Genomic Encyclopedia of Archaeal and Bacterial Type Strains, Phase II (KMG-II): from individual species to whole genera.</title>
        <authorList>
            <person name="Goeker M."/>
        </authorList>
    </citation>
    <scope>NUCLEOTIDE SEQUENCE [LARGE SCALE GENOMIC DNA]</scope>
    <source>
        <strain evidence="2 4">DSM 21886</strain>
    </source>
</reference>
<dbReference type="EMBL" id="RCCB01000010">
    <property type="protein sequence ID" value="RLJ35715.1"/>
    <property type="molecule type" value="Genomic_DNA"/>
</dbReference>